<dbReference type="STRING" id="587909.SAMN05421810_11159"/>
<feature type="compositionally biased region" description="Pro residues" evidence="3">
    <location>
        <begin position="367"/>
        <end position="381"/>
    </location>
</feature>
<gene>
    <name evidence="5" type="ORF">SAMN05421810_11159</name>
</gene>
<comment type="subcellular location">
    <subcellularLocation>
        <location evidence="1">Membrane</location>
    </subcellularLocation>
</comment>
<protein>
    <submittedName>
        <fullName evidence="5">Mce-associated membrane protein</fullName>
    </submittedName>
</protein>
<evidence type="ECO:0000256" key="3">
    <source>
        <dbReference type="SAM" id="MobiDB-lite"/>
    </source>
</evidence>
<dbReference type="PANTHER" id="PTHR37042:SF4">
    <property type="entry name" value="OUTER MEMBRANE PROTEIN RV1973"/>
    <property type="match status" value="1"/>
</dbReference>
<evidence type="ECO:0000313" key="5">
    <source>
        <dbReference type="EMBL" id="SFQ63400.1"/>
    </source>
</evidence>
<dbReference type="Proteomes" id="UP000198727">
    <property type="component" value="Unassembled WGS sequence"/>
</dbReference>
<dbReference type="EMBL" id="FOWW01000011">
    <property type="protein sequence ID" value="SFQ63400.1"/>
    <property type="molecule type" value="Genomic_DNA"/>
</dbReference>
<dbReference type="AlphaFoldDB" id="A0A1I6A428"/>
<feature type="region of interest" description="Disordered" evidence="3">
    <location>
        <begin position="1"/>
        <end position="193"/>
    </location>
</feature>
<evidence type="ECO:0000256" key="4">
    <source>
        <dbReference type="SAM" id="Phobius"/>
    </source>
</evidence>
<feature type="compositionally biased region" description="Low complexity" evidence="3">
    <location>
        <begin position="174"/>
        <end position="192"/>
    </location>
</feature>
<reference evidence="6" key="1">
    <citation type="submission" date="2016-10" db="EMBL/GenBank/DDBJ databases">
        <authorList>
            <person name="Varghese N."/>
            <person name="Submissions S."/>
        </authorList>
    </citation>
    <scope>NUCLEOTIDE SEQUENCE [LARGE SCALE GENOMIC DNA]</scope>
    <source>
        <strain evidence="6">CGMCC 4.5579</strain>
    </source>
</reference>
<evidence type="ECO:0000256" key="1">
    <source>
        <dbReference type="ARBA" id="ARBA00004370"/>
    </source>
</evidence>
<keyword evidence="6" id="KW-1185">Reference proteome</keyword>
<proteinExistence type="predicted"/>
<keyword evidence="4" id="KW-1133">Transmembrane helix</keyword>
<organism evidence="5 6">
    <name type="scientific">Amycolatopsis arida</name>
    <dbReference type="NCBI Taxonomy" id="587909"/>
    <lineage>
        <taxon>Bacteria</taxon>
        <taxon>Bacillati</taxon>
        <taxon>Actinomycetota</taxon>
        <taxon>Actinomycetes</taxon>
        <taxon>Pseudonocardiales</taxon>
        <taxon>Pseudonocardiaceae</taxon>
        <taxon>Amycolatopsis</taxon>
    </lineage>
</organism>
<name>A0A1I6A428_9PSEU</name>
<feature type="compositionally biased region" description="Basic and acidic residues" evidence="3">
    <location>
        <begin position="29"/>
        <end position="43"/>
    </location>
</feature>
<sequence>MTPSRRTPRTPAPASTRRPRVAGLRKPAAGKDSRPSPRPRPEPAEEPTGPADPTAERATEDTTPVEAAADARSTAELNTTAEPDTTAELDTTAEPDTTARPDDTAEPETVAEPEWPTARTAPVEAEPDTEPEAGAEVGKDTATGAEPEARPRPSPRRKTRDAGVTKPTSEAEAARAAGAAAGRQRAAGGSRRTVTARSPKVLIGVFLAAAVVFAALAVFFRIQGSEAEAATANKALIDVARTAQVKQQTSEAVEALFSYDYNDIAKTENAAKDLLVTDEVRTKYEQQFAEVKRLAPEQKMVVTTKVSRSGVVMLDGDRAKVLLFVDQTSTRTDENKTSAGGSQLSVNAELRDGKWKITQIDTYNDMPQPPPAEQPAPPNGN</sequence>
<keyword evidence="2 4" id="KW-0472">Membrane</keyword>
<evidence type="ECO:0000313" key="6">
    <source>
        <dbReference type="Proteomes" id="UP000198727"/>
    </source>
</evidence>
<evidence type="ECO:0000256" key="2">
    <source>
        <dbReference type="ARBA" id="ARBA00023136"/>
    </source>
</evidence>
<feature type="region of interest" description="Disordered" evidence="3">
    <location>
        <begin position="360"/>
        <end position="381"/>
    </location>
</feature>
<dbReference type="OrthoDB" id="5192320at2"/>
<keyword evidence="4" id="KW-0812">Transmembrane</keyword>
<dbReference type="RefSeq" id="WP_092535323.1">
    <property type="nucleotide sequence ID" value="NZ_FOWW01000011.1"/>
</dbReference>
<dbReference type="PANTHER" id="PTHR37042">
    <property type="entry name" value="OUTER MEMBRANE PROTEIN RV1973"/>
    <property type="match status" value="1"/>
</dbReference>
<feature type="transmembrane region" description="Helical" evidence="4">
    <location>
        <begin position="201"/>
        <end position="220"/>
    </location>
</feature>
<accession>A0A1I6A428</accession>
<dbReference type="GO" id="GO:0016020">
    <property type="term" value="C:membrane"/>
    <property type="evidence" value="ECO:0007669"/>
    <property type="project" value="UniProtKB-SubCell"/>
</dbReference>